<sequence length="233" mass="25314">MPTPTLTPDQLDAQAARLHDTEAWQQIVTGWEVTAPDPVQPLAPTPDPAPVRQGSASCPVRLSTPGATESLPDRLPADWRDLLSVPVEQLIVDSARALPATAPRERPLPGRLGAILPDRLHSWRRIGQPEVRPSTHLAYARQILTEWGWQNTPYRLRNARGARCICGALITAHRLGYGSLDTVDRAGAWLVAELRSQGWTGLIGPWNRCPGRTAADALALIDATITRAAHAGQ</sequence>
<organism evidence="2 3">
    <name type="scientific">Streptomyces pulveraceus</name>
    <dbReference type="NCBI Taxonomy" id="68258"/>
    <lineage>
        <taxon>Bacteria</taxon>
        <taxon>Bacillati</taxon>
        <taxon>Actinomycetota</taxon>
        <taxon>Actinomycetes</taxon>
        <taxon>Kitasatosporales</taxon>
        <taxon>Streptomycetaceae</taxon>
        <taxon>Streptomyces</taxon>
    </lineage>
</organism>
<keyword evidence="3" id="KW-1185">Reference proteome</keyword>
<reference evidence="3" key="1">
    <citation type="journal article" date="2019" name="Int. J. Syst. Evol. Microbiol.">
        <title>The Global Catalogue of Microorganisms (GCM) 10K type strain sequencing project: providing services to taxonomists for standard genome sequencing and annotation.</title>
        <authorList>
            <consortium name="The Broad Institute Genomics Platform"/>
            <consortium name="The Broad Institute Genome Sequencing Center for Infectious Disease"/>
            <person name="Wu L."/>
            <person name="Ma J."/>
        </authorList>
    </citation>
    <scope>NUCLEOTIDE SEQUENCE [LARGE SCALE GENOMIC DNA]</scope>
    <source>
        <strain evidence="3">JCM 4147</strain>
    </source>
</reference>
<evidence type="ECO:0000313" key="2">
    <source>
        <dbReference type="EMBL" id="MFC5917608.1"/>
    </source>
</evidence>
<dbReference type="RefSeq" id="WP_344512270.1">
    <property type="nucleotide sequence ID" value="NZ_BAAATU010000022.1"/>
</dbReference>
<dbReference type="Pfam" id="PF19698">
    <property type="entry name" value="DUF6197"/>
    <property type="match status" value="1"/>
</dbReference>
<evidence type="ECO:0000256" key="1">
    <source>
        <dbReference type="SAM" id="MobiDB-lite"/>
    </source>
</evidence>
<dbReference type="Proteomes" id="UP001596200">
    <property type="component" value="Unassembled WGS sequence"/>
</dbReference>
<comment type="caution">
    <text evidence="2">The sequence shown here is derived from an EMBL/GenBank/DDBJ whole genome shotgun (WGS) entry which is preliminary data.</text>
</comment>
<feature type="compositionally biased region" description="Pro residues" evidence="1">
    <location>
        <begin position="38"/>
        <end position="49"/>
    </location>
</feature>
<dbReference type="EMBL" id="JBHSPU010000030">
    <property type="protein sequence ID" value="MFC5917608.1"/>
    <property type="molecule type" value="Genomic_DNA"/>
</dbReference>
<name>A0ABW1GU01_9ACTN</name>
<gene>
    <name evidence="2" type="ORF">ACFP1B_29910</name>
</gene>
<protein>
    <submittedName>
        <fullName evidence="2">Uncharacterized protein</fullName>
    </submittedName>
</protein>
<feature type="region of interest" description="Disordered" evidence="1">
    <location>
        <begin position="35"/>
        <end position="73"/>
    </location>
</feature>
<accession>A0ABW1GU01</accession>
<dbReference type="InterPro" id="IPR045677">
    <property type="entry name" value="DUF6197"/>
</dbReference>
<proteinExistence type="predicted"/>
<evidence type="ECO:0000313" key="3">
    <source>
        <dbReference type="Proteomes" id="UP001596200"/>
    </source>
</evidence>